<feature type="region of interest" description="Disordered" evidence="1">
    <location>
        <begin position="19"/>
        <end position="38"/>
    </location>
</feature>
<feature type="compositionally biased region" description="Gly residues" evidence="1">
    <location>
        <begin position="149"/>
        <end position="166"/>
    </location>
</feature>
<protein>
    <recommendedName>
        <fullName evidence="4">Collagen triple helix repeat protein</fullName>
    </recommendedName>
</protein>
<organism evidence="2 3">
    <name type="scientific">Marinomonas rhodophyticola</name>
    <dbReference type="NCBI Taxonomy" id="2992803"/>
    <lineage>
        <taxon>Bacteria</taxon>
        <taxon>Pseudomonadati</taxon>
        <taxon>Pseudomonadota</taxon>
        <taxon>Gammaproteobacteria</taxon>
        <taxon>Oceanospirillales</taxon>
        <taxon>Oceanospirillaceae</taxon>
        <taxon>Marinomonas</taxon>
    </lineage>
</organism>
<evidence type="ECO:0000313" key="3">
    <source>
        <dbReference type="Proteomes" id="UP001431181"/>
    </source>
</evidence>
<dbReference type="EMBL" id="JAPEUL010000007">
    <property type="protein sequence ID" value="MCW4629732.1"/>
    <property type="molecule type" value="Genomic_DNA"/>
</dbReference>
<dbReference type="RefSeq" id="WP_265218968.1">
    <property type="nucleotide sequence ID" value="NZ_JAPEUL010000007.1"/>
</dbReference>
<proteinExistence type="predicted"/>
<name>A0ABT3KI30_9GAMM</name>
<evidence type="ECO:0008006" key="4">
    <source>
        <dbReference type="Google" id="ProtNLM"/>
    </source>
</evidence>
<dbReference type="Proteomes" id="UP001431181">
    <property type="component" value="Unassembled WGS sequence"/>
</dbReference>
<gene>
    <name evidence="2" type="ORF">ONZ52_12490</name>
</gene>
<reference evidence="2" key="1">
    <citation type="submission" date="2022-11" db="EMBL/GenBank/DDBJ databases">
        <title>Marinomonas sp. nov., isolated from marine algae.</title>
        <authorList>
            <person name="Choi D.G."/>
            <person name="Kim J.M."/>
            <person name="Lee J.K."/>
            <person name="Baek J.H."/>
            <person name="Jeon C.O."/>
        </authorList>
    </citation>
    <scope>NUCLEOTIDE SEQUENCE</scope>
    <source>
        <strain evidence="2">KJ51-3</strain>
    </source>
</reference>
<feature type="region of interest" description="Disordered" evidence="1">
    <location>
        <begin position="79"/>
        <end position="113"/>
    </location>
</feature>
<keyword evidence="3" id="KW-1185">Reference proteome</keyword>
<evidence type="ECO:0000256" key="1">
    <source>
        <dbReference type="SAM" id="MobiDB-lite"/>
    </source>
</evidence>
<feature type="compositionally biased region" description="Gly residues" evidence="1">
    <location>
        <begin position="182"/>
        <end position="191"/>
    </location>
</feature>
<accession>A0ABT3KI30</accession>
<sequence>MTALQKVAAVVAVVYPPQKAVKGTPGGKGGEAQNGEAGTSAKMVTFRAKSYSQNLTVNIELAGGNGGAGGTGGTGGTGGNGGAGGTTSGSACKGETPANGGNGGNGNNGGTGGNGGAGGNGGVALVQYQTGNSLPLNVSVNTLGGAGGAGGASGQGGQGGLGGAAGTNGSKTGNAGTPGQNGLNGGGGSPGQVGSNGQQSVTAAEIDSYAQLVSQYAVPASNQYTGLNGATTLDASATSGIVPFLTIAGDMDSMREMIGSKSVNITHMYDHSCLQELSTKSRKDLDRSEFHQLLAPTMSYLLGDTQKVAAVKPLLDDTMAQKQIAIFAIKNVEIPAGGLTITTSEDGPNLVLLITETISTGDISLSPMLGLTVNTDQLTGN</sequence>
<feature type="region of interest" description="Disordered" evidence="1">
    <location>
        <begin position="149"/>
        <end position="200"/>
    </location>
</feature>
<evidence type="ECO:0000313" key="2">
    <source>
        <dbReference type="EMBL" id="MCW4629732.1"/>
    </source>
</evidence>
<feature type="compositionally biased region" description="Gly residues" evidence="1">
    <location>
        <begin position="100"/>
        <end position="113"/>
    </location>
</feature>
<comment type="caution">
    <text evidence="2">The sequence shown here is derived from an EMBL/GenBank/DDBJ whole genome shotgun (WGS) entry which is preliminary data.</text>
</comment>